<proteinExistence type="predicted"/>
<evidence type="ECO:0000313" key="1">
    <source>
        <dbReference type="EMBL" id="EIY19036.1"/>
    </source>
</evidence>
<dbReference type="EMBL" id="AGXF01000014">
    <property type="protein sequence ID" value="EIY19036.1"/>
    <property type="molecule type" value="Genomic_DNA"/>
</dbReference>
<comment type="caution">
    <text evidence="1">The sequence shown here is derived from an EMBL/GenBank/DDBJ whole genome shotgun (WGS) entry which is preliminary data.</text>
</comment>
<dbReference type="HOGENOM" id="CLU_838498_0_0_10"/>
<reference evidence="1 2" key="1">
    <citation type="submission" date="2012-02" db="EMBL/GenBank/DDBJ databases">
        <title>The Genome Sequence of Bacteroides caccae CL03T12C61.</title>
        <authorList>
            <consortium name="The Broad Institute Genome Sequencing Platform"/>
            <person name="Earl A."/>
            <person name="Ward D."/>
            <person name="Feldgarden M."/>
            <person name="Gevers D."/>
            <person name="Zitomersky N.L."/>
            <person name="Coyne M.J."/>
            <person name="Comstock L.E."/>
            <person name="Young S.K."/>
            <person name="Zeng Q."/>
            <person name="Gargeya S."/>
            <person name="Fitzgerald M."/>
            <person name="Haas B."/>
            <person name="Abouelleil A."/>
            <person name="Alvarado L."/>
            <person name="Arachchi H.M."/>
            <person name="Berlin A."/>
            <person name="Chapman S.B."/>
            <person name="Gearin G."/>
            <person name="Goldberg J."/>
            <person name="Griggs A."/>
            <person name="Gujja S."/>
            <person name="Hansen M."/>
            <person name="Heiman D."/>
            <person name="Howarth C."/>
            <person name="Larimer J."/>
            <person name="Lui A."/>
            <person name="MacDonald P.J.P."/>
            <person name="McCowen C."/>
            <person name="Montmayeur A."/>
            <person name="Murphy C."/>
            <person name="Neiman D."/>
            <person name="Pearson M."/>
            <person name="Priest M."/>
            <person name="Roberts A."/>
            <person name="Saif S."/>
            <person name="Shea T."/>
            <person name="Sisk P."/>
            <person name="Stolte C."/>
            <person name="Sykes S."/>
            <person name="Wortman J."/>
            <person name="Nusbaum C."/>
            <person name="Birren B."/>
        </authorList>
    </citation>
    <scope>NUCLEOTIDE SEQUENCE [LARGE SCALE GENOMIC DNA]</scope>
    <source>
        <strain evidence="1 2">CL03T12C61</strain>
    </source>
</reference>
<protein>
    <submittedName>
        <fullName evidence="1">Uncharacterized protein</fullName>
    </submittedName>
</protein>
<organism evidence="1 2">
    <name type="scientific">Bacteroides caccae CL03T12C61</name>
    <dbReference type="NCBI Taxonomy" id="997873"/>
    <lineage>
        <taxon>Bacteria</taxon>
        <taxon>Pseudomonadati</taxon>
        <taxon>Bacteroidota</taxon>
        <taxon>Bacteroidia</taxon>
        <taxon>Bacteroidales</taxon>
        <taxon>Bacteroidaceae</taxon>
        <taxon>Bacteroides</taxon>
    </lineage>
</organism>
<name>I9PR34_9BACE</name>
<dbReference type="Proteomes" id="UP000002965">
    <property type="component" value="Unassembled WGS sequence"/>
</dbReference>
<evidence type="ECO:0000313" key="2">
    <source>
        <dbReference type="Proteomes" id="UP000002965"/>
    </source>
</evidence>
<dbReference type="AlphaFoldDB" id="I9PR34"/>
<gene>
    <name evidence="1" type="ORF">HMPREF1061_03022</name>
</gene>
<sequence>MGQVDLLVRVQKEVIVPSLVERFQHVQEPVDVEVLLTHPLFLHHPAVVVTDELVEPVEVRPEFRVVRNPADIGVHRAGKGDLLGAFRHLILPFPQGQDQRLDALPLFHVELPVLAVEGVEGDRAVLLIRYVDPVLPAGALMDEPAQPLVAVSRIHQQDVRALLVIVAHEMVGEEGLAAARRPQDEFVAVGRDAPLHRLVRDVQMDGPAAEPVRHLDAEGREGGGMVRLPDEEAGRLFDERVEGLLGGKITLPAGDARPVKGRRVHGIVPGLAAHLCQGRAGVVPDVPQPLPVLRPDHDVAVAAHGNQPEGMRLVQVFLRPLPVDLVGTAVT</sequence>
<keyword evidence="2" id="KW-1185">Reference proteome</keyword>
<accession>I9PR34</accession>